<keyword evidence="8" id="KW-0239">DNA-directed DNA polymerase</keyword>
<dbReference type="CDD" id="cd18026">
    <property type="entry name" value="DEXHc_POLQ-like"/>
    <property type="match status" value="1"/>
</dbReference>
<evidence type="ECO:0000259" key="12">
    <source>
        <dbReference type="PROSITE" id="PS51192"/>
    </source>
</evidence>
<keyword evidence="3" id="KW-0808">Transferase</keyword>
<feature type="domain" description="Helicase C-terminal" evidence="13">
    <location>
        <begin position="345"/>
        <end position="542"/>
    </location>
</feature>
<dbReference type="PANTHER" id="PTHR10133">
    <property type="entry name" value="DNA POLYMERASE I"/>
    <property type="match status" value="1"/>
</dbReference>
<evidence type="ECO:0000256" key="9">
    <source>
        <dbReference type="ARBA" id="ARBA00023204"/>
    </source>
</evidence>
<dbReference type="SUPFAM" id="SSF53098">
    <property type="entry name" value="Ribonuclease H-like"/>
    <property type="match status" value="1"/>
</dbReference>
<comment type="caution">
    <text evidence="14">The sequence shown here is derived from an EMBL/GenBank/DDBJ whole genome shotgun (WGS) entry which is preliminary data.</text>
</comment>
<dbReference type="InterPro" id="IPR043502">
    <property type="entry name" value="DNA/RNA_pol_sf"/>
</dbReference>
<evidence type="ECO:0000313" key="15">
    <source>
        <dbReference type="Proteomes" id="UP000789524"/>
    </source>
</evidence>
<dbReference type="Pfam" id="PF00271">
    <property type="entry name" value="Helicase_C"/>
    <property type="match status" value="1"/>
</dbReference>
<keyword evidence="10" id="KW-0539">Nucleus</keyword>
<dbReference type="InterPro" id="IPR012337">
    <property type="entry name" value="RNaseH-like_sf"/>
</dbReference>
<dbReference type="GO" id="GO:0005524">
    <property type="term" value="F:ATP binding"/>
    <property type="evidence" value="ECO:0007669"/>
    <property type="project" value="UniProtKB-KW"/>
</dbReference>
<dbReference type="EC" id="2.7.7.7" evidence="2"/>
<dbReference type="InterPro" id="IPR036397">
    <property type="entry name" value="RNaseH_sf"/>
</dbReference>
<evidence type="ECO:0000256" key="1">
    <source>
        <dbReference type="ARBA" id="ARBA00004123"/>
    </source>
</evidence>
<gene>
    <name evidence="14" type="ORF">DCHRY22_LOCUS1629</name>
</gene>
<dbReference type="InterPro" id="IPR027417">
    <property type="entry name" value="P-loop_NTPase"/>
</dbReference>
<dbReference type="Gene3D" id="3.30.420.10">
    <property type="entry name" value="Ribonuclease H-like superfamily/Ribonuclease H"/>
    <property type="match status" value="1"/>
</dbReference>
<dbReference type="Pfam" id="PF00270">
    <property type="entry name" value="DEAD"/>
    <property type="match status" value="1"/>
</dbReference>
<protein>
    <recommendedName>
        <fullName evidence="2">DNA-directed DNA polymerase</fullName>
        <ecNumber evidence="2">2.7.7.7</ecNumber>
    </recommendedName>
</protein>
<dbReference type="SMART" id="SM00490">
    <property type="entry name" value="HELICc"/>
    <property type="match status" value="1"/>
</dbReference>
<dbReference type="Proteomes" id="UP000789524">
    <property type="component" value="Unassembled WGS sequence"/>
</dbReference>
<dbReference type="InterPro" id="IPR036390">
    <property type="entry name" value="WH_DNA-bd_sf"/>
</dbReference>
<evidence type="ECO:0000256" key="2">
    <source>
        <dbReference type="ARBA" id="ARBA00012417"/>
    </source>
</evidence>
<dbReference type="InterPro" id="IPR046931">
    <property type="entry name" value="HTH_61"/>
</dbReference>
<keyword evidence="7" id="KW-0067">ATP-binding</keyword>
<dbReference type="PRINTS" id="PR00868">
    <property type="entry name" value="DNAPOLI"/>
</dbReference>
<evidence type="ECO:0000256" key="6">
    <source>
        <dbReference type="ARBA" id="ARBA00022763"/>
    </source>
</evidence>
<dbReference type="PROSITE" id="PS00447">
    <property type="entry name" value="DNA_POLYMERASE_A"/>
    <property type="match status" value="1"/>
</dbReference>
<evidence type="ECO:0000256" key="7">
    <source>
        <dbReference type="ARBA" id="ARBA00022840"/>
    </source>
</evidence>
<dbReference type="GO" id="GO:0003677">
    <property type="term" value="F:DNA binding"/>
    <property type="evidence" value="ECO:0007669"/>
    <property type="project" value="InterPro"/>
</dbReference>
<dbReference type="SUPFAM" id="SSF158702">
    <property type="entry name" value="Sec63 N-terminal domain-like"/>
    <property type="match status" value="1"/>
</dbReference>
<evidence type="ECO:0000256" key="11">
    <source>
        <dbReference type="ARBA" id="ARBA00049244"/>
    </source>
</evidence>
<dbReference type="PROSITE" id="PS51192">
    <property type="entry name" value="HELICASE_ATP_BIND_1"/>
    <property type="match status" value="1"/>
</dbReference>
<dbReference type="PANTHER" id="PTHR10133:SF62">
    <property type="entry name" value="DNA POLYMERASE THETA"/>
    <property type="match status" value="1"/>
</dbReference>
<dbReference type="InterPro" id="IPR001650">
    <property type="entry name" value="Helicase_C-like"/>
</dbReference>
<evidence type="ECO:0000256" key="3">
    <source>
        <dbReference type="ARBA" id="ARBA00022679"/>
    </source>
</evidence>
<evidence type="ECO:0000256" key="10">
    <source>
        <dbReference type="ARBA" id="ARBA00023242"/>
    </source>
</evidence>
<dbReference type="Gene3D" id="1.10.3380.20">
    <property type="match status" value="1"/>
</dbReference>
<reference evidence="14" key="1">
    <citation type="submission" date="2021-09" db="EMBL/GenBank/DDBJ databases">
        <authorList>
            <person name="Martin H S."/>
        </authorList>
    </citation>
    <scope>NUCLEOTIDE SEQUENCE</scope>
</reference>
<dbReference type="SUPFAM" id="SSF56672">
    <property type="entry name" value="DNA/RNA polymerases"/>
    <property type="match status" value="1"/>
</dbReference>
<evidence type="ECO:0000256" key="4">
    <source>
        <dbReference type="ARBA" id="ARBA00022695"/>
    </source>
</evidence>
<dbReference type="GO" id="GO:0006261">
    <property type="term" value="P:DNA-templated DNA replication"/>
    <property type="evidence" value="ECO:0007669"/>
    <property type="project" value="InterPro"/>
</dbReference>
<sequence>MKCNTDEIDLQKLKENVSFLADVFENTFSLQSTINYVKDYVSEIQSKPATGSKRTASQINKICSQSLRNNLNLSLSNKHVLSQLTDNNKSFTKKLKNWGLPSEICRKYEEKGIVEMFDWQVECLSNPKVLIDCQNLLYSAPTSAGKTLVAELLTIKTVLERQKKVIIILPFVSIVREKMFYLQDILSSSGIRVEGFMGSQSPPGGLQAVHIAICTIEKANSLINKLLDEGNISELGAVVVDELHLLGDPHRGYILELLLTKIKYTVSKLNDLSIQIIGMSATLPNLKMLADWLEAHLFITEFRPIPLIESCLIGDKYYNKKGEHIGMLCKSNLKEIDDDSVLLICLETIKSSCSVLIFCMTKNRCENLAQSIASSFFKLGCMNNEQGMILREQLKTSSILEVLEQLKGCPVGLDPVLKNIISFGVAYHHAGLTFDERDIIEGAFKSGAVRVLVATSTLSSGVNLPARKVIIRCPVFQKQPINILTYKQMIGRAGRMGKDTKGESILICTSNEQKIGFDLMMGDLDPVKSCIETEDKFMRAVLEMIASQDVCTEEQLDLYSKSTLLFSQQSLHPSQNFLLNDTLKELINYELVRIQKDGEEIRYVATSLGKACLSSSMSPNDGLSLFCELQKARQCLVLETDLHLIYLVTPYSVSNQWNNIDWLHLLTLWENLTSAMKRVGELVGVQESFIIRCLRGTNKNNNNQNKLNIHKRFYTALALQDLVNEVPLSEVAGKFQCARGFLQGLQQASATFAELLELMKLSSLNGVRARTLFNAGFETIASIASAEVNVIENALHKSVPFQSEKQRDEDDLNDLRKRNKIKNIWITGYCGMTAQEAAEKLIIEARNYLVQEIGVTEIKWKDTRSEKDILGKNEIDLQQNNIEPNTNGDVETNGKDIIDTENKSIFEPENLKLLDKKMNKELSIINSSKRENGENDSINENNILYKQELGLNHRNIGYNGSIKSNKETETQGNINNNDLKIVEEISQSDQKITTNNSVTSGSTKCLKIGQNKKECELKINEVNINNLNSSPGSKDEMEWVSLNLTGIVLDNMSKLNSDNIIPIDTSDKVNELKHNESTASDVALTKSGSSKDVSLFSSDGDDSSLFEDSFPADLPSTIIDKLNNDSSVNPKNGVVNPNSTANAFSSIFDIDEDEDIKLVYEDEKKCSEDNDINISQNEIIIDTQDMNETIIKHHFISPRKRRANTDKTSAKRSKLQRKLYSNRSVEEMQIKNKTTRSEEFLLNINNTKITCKVSRDEDIVMSLLHINKAKRASIILDMNSTSKTNCNIGNKIFENEIELHKYELPFKGIAFCLRDDSCFYIDLIDMGENEQIFKKKMIEILSNDSLQLDMLSIKTYYVEIKKYFGVNLSYCNDVSLAEWLLDSEEKISTIADLTFKYCDLDLQKMEIKIDDQMKSYKSLNMYEMSCLRAWCLRNIVKQQEKKISQETLAMEKILNTEIQVCKILGDCEYHGITVDKDLVSRFLIDVKNSQEILQKKAFKICGYHFNFNSSKDVAKVLGLYKGRKISTRKSVLSAHNSPMSSIIIYWRKLNSILTKSLYPITEQACVYTEDNRISPSYTMYTCTGRVSMHEPNLQNLPRKFTIPSNYLCDNESCGDVIEFNCRKIFKAAPGYVFISADYCQLEMRILTHFSKDVTLTRIMGSDVDVFKSIAASWSGVPENEVDDDLRHKAKQLCYGILYGMGNRTLSQHLNVTELEAAYFMDMFYKTYPSIKVFTASLIEECRKKGYVETLMKRRRYLPHINSSVPAKRSAAERQAVNTTIQGSAADIAKSAMCSIQQASSSRLILQMHDELIYEVPIINKQDFIITLKKSMENTVRLNVPLPVKIKCGQTWGTMEDIK</sequence>
<dbReference type="OrthoDB" id="2320933at2759"/>
<dbReference type="Pfam" id="PF21099">
    <property type="entry name" value="POLQ_helical"/>
    <property type="match status" value="1"/>
</dbReference>
<dbReference type="GO" id="GO:0097681">
    <property type="term" value="P:double-strand break repair via alternative nonhomologous end joining"/>
    <property type="evidence" value="ECO:0007669"/>
    <property type="project" value="TreeGrafter"/>
</dbReference>
<evidence type="ECO:0000313" key="14">
    <source>
        <dbReference type="EMBL" id="CAG9559847.1"/>
    </source>
</evidence>
<keyword evidence="5" id="KW-0547">Nucleotide-binding</keyword>
<organism evidence="14 15">
    <name type="scientific">Danaus chrysippus</name>
    <name type="common">African queen</name>
    <dbReference type="NCBI Taxonomy" id="151541"/>
    <lineage>
        <taxon>Eukaryota</taxon>
        <taxon>Metazoa</taxon>
        <taxon>Ecdysozoa</taxon>
        <taxon>Arthropoda</taxon>
        <taxon>Hexapoda</taxon>
        <taxon>Insecta</taxon>
        <taxon>Pterygota</taxon>
        <taxon>Neoptera</taxon>
        <taxon>Endopterygota</taxon>
        <taxon>Lepidoptera</taxon>
        <taxon>Glossata</taxon>
        <taxon>Ditrysia</taxon>
        <taxon>Papilionoidea</taxon>
        <taxon>Nymphalidae</taxon>
        <taxon>Danainae</taxon>
        <taxon>Danaini</taxon>
        <taxon>Danaina</taxon>
        <taxon>Danaus</taxon>
        <taxon>Anosia</taxon>
    </lineage>
</organism>
<dbReference type="InterPro" id="IPR014001">
    <property type="entry name" value="Helicase_ATP-bd"/>
</dbReference>
<keyword evidence="6" id="KW-0227">DNA damage</keyword>
<dbReference type="SMART" id="SM00487">
    <property type="entry name" value="DEXDc"/>
    <property type="match status" value="1"/>
</dbReference>
<proteinExistence type="predicted"/>
<dbReference type="InterPro" id="IPR011545">
    <property type="entry name" value="DEAD/DEAH_box_helicase_dom"/>
</dbReference>
<comment type="subcellular location">
    <subcellularLocation>
        <location evidence="1">Nucleus</location>
    </subcellularLocation>
</comment>
<dbReference type="SMART" id="SM00482">
    <property type="entry name" value="POLAc"/>
    <property type="match status" value="1"/>
</dbReference>
<dbReference type="SUPFAM" id="SSF46785">
    <property type="entry name" value="Winged helix' DNA-binding domain"/>
    <property type="match status" value="1"/>
</dbReference>
<comment type="catalytic activity">
    <reaction evidence="11">
        <text>DNA(n) + a 2'-deoxyribonucleoside 5'-triphosphate = DNA(n+1) + diphosphate</text>
        <dbReference type="Rhea" id="RHEA:22508"/>
        <dbReference type="Rhea" id="RHEA-COMP:17339"/>
        <dbReference type="Rhea" id="RHEA-COMP:17340"/>
        <dbReference type="ChEBI" id="CHEBI:33019"/>
        <dbReference type="ChEBI" id="CHEBI:61560"/>
        <dbReference type="ChEBI" id="CHEBI:173112"/>
        <dbReference type="EC" id="2.7.7.7"/>
    </reaction>
</comment>
<dbReference type="Pfam" id="PF00476">
    <property type="entry name" value="DNA_pol_A"/>
    <property type="match status" value="1"/>
</dbReference>
<keyword evidence="4" id="KW-0548">Nucleotidyltransferase</keyword>
<dbReference type="Gene3D" id="1.10.150.20">
    <property type="entry name" value="5' to 3' exonuclease, C-terminal subdomain"/>
    <property type="match status" value="2"/>
</dbReference>
<dbReference type="FunFam" id="3.40.50.300:FF:000813">
    <property type="entry name" value="helicase POLQ-like isoform X1"/>
    <property type="match status" value="1"/>
</dbReference>
<dbReference type="Gene3D" id="3.30.70.370">
    <property type="match status" value="1"/>
</dbReference>
<keyword evidence="9" id="KW-0234">DNA repair</keyword>
<dbReference type="Pfam" id="PF20470">
    <property type="entry name" value="HTH_61"/>
    <property type="match status" value="1"/>
</dbReference>
<name>A0A8J2QFC6_9NEOP</name>
<dbReference type="Gene3D" id="3.40.50.300">
    <property type="entry name" value="P-loop containing nucleotide triphosphate hydrolases"/>
    <property type="match status" value="2"/>
</dbReference>
<accession>A0A8J2QFC6</accession>
<feature type="domain" description="Helicase ATP-binding" evidence="12">
    <location>
        <begin position="127"/>
        <end position="301"/>
    </location>
</feature>
<dbReference type="GO" id="GO:0005634">
    <property type="term" value="C:nucleus"/>
    <property type="evidence" value="ECO:0007669"/>
    <property type="project" value="UniProtKB-SubCell"/>
</dbReference>
<evidence type="ECO:0000259" key="13">
    <source>
        <dbReference type="PROSITE" id="PS51194"/>
    </source>
</evidence>
<dbReference type="FunFam" id="1.10.150.20:FF:000070">
    <property type="entry name" value="DNA polymerase I, putative"/>
    <property type="match status" value="1"/>
</dbReference>
<dbReference type="EMBL" id="CAKASE010000044">
    <property type="protein sequence ID" value="CAG9559847.1"/>
    <property type="molecule type" value="Genomic_DNA"/>
</dbReference>
<dbReference type="CDD" id="cd08638">
    <property type="entry name" value="DNA_pol_A_theta"/>
    <property type="match status" value="1"/>
</dbReference>
<dbReference type="GO" id="GO:0042575">
    <property type="term" value="C:DNA polymerase complex"/>
    <property type="evidence" value="ECO:0007669"/>
    <property type="project" value="UniProtKB-ARBA"/>
</dbReference>
<dbReference type="PROSITE" id="PS51194">
    <property type="entry name" value="HELICASE_CTER"/>
    <property type="match status" value="1"/>
</dbReference>
<evidence type="ECO:0000256" key="5">
    <source>
        <dbReference type="ARBA" id="ARBA00022741"/>
    </source>
</evidence>
<dbReference type="InterPro" id="IPR002298">
    <property type="entry name" value="DNA_polymerase_A"/>
</dbReference>
<dbReference type="InterPro" id="IPR019760">
    <property type="entry name" value="DNA-dir_DNA_pol_A_CS"/>
</dbReference>
<dbReference type="InterPro" id="IPR048960">
    <property type="entry name" value="POLQ-like_helical"/>
</dbReference>
<keyword evidence="15" id="KW-1185">Reference proteome</keyword>
<dbReference type="InterPro" id="IPR001098">
    <property type="entry name" value="DNA-dir_DNA_pol_A_palm_dom"/>
</dbReference>
<dbReference type="SUPFAM" id="SSF52540">
    <property type="entry name" value="P-loop containing nucleoside triphosphate hydrolases"/>
    <property type="match status" value="1"/>
</dbReference>
<dbReference type="Gene3D" id="1.20.1060.10">
    <property type="entry name" value="Taq DNA Polymerase, Chain T, domain 4"/>
    <property type="match status" value="1"/>
</dbReference>
<dbReference type="CDD" id="cd18795">
    <property type="entry name" value="SF2_C_Ski2"/>
    <property type="match status" value="1"/>
</dbReference>
<dbReference type="GO" id="GO:0003887">
    <property type="term" value="F:DNA-directed DNA polymerase activity"/>
    <property type="evidence" value="ECO:0007669"/>
    <property type="project" value="UniProtKB-KW"/>
</dbReference>
<evidence type="ECO:0000256" key="8">
    <source>
        <dbReference type="ARBA" id="ARBA00022932"/>
    </source>
</evidence>